<keyword evidence="3" id="KW-1185">Reference proteome</keyword>
<dbReference type="Proteomes" id="UP001569904">
    <property type="component" value="Unassembled WGS sequence"/>
</dbReference>
<organism evidence="2 3">
    <name type="scientific">Actinomadura chokoriensis</name>
    <dbReference type="NCBI Taxonomy" id="454156"/>
    <lineage>
        <taxon>Bacteria</taxon>
        <taxon>Bacillati</taxon>
        <taxon>Actinomycetota</taxon>
        <taxon>Actinomycetes</taxon>
        <taxon>Streptosporangiales</taxon>
        <taxon>Thermomonosporaceae</taxon>
        <taxon>Actinomadura</taxon>
    </lineage>
</organism>
<evidence type="ECO:0008006" key="4">
    <source>
        <dbReference type="Google" id="ProtNLM"/>
    </source>
</evidence>
<evidence type="ECO:0000256" key="1">
    <source>
        <dbReference type="SAM" id="MobiDB-lite"/>
    </source>
</evidence>
<dbReference type="EMBL" id="JAXCEH010000024">
    <property type="protein sequence ID" value="MFA1557761.1"/>
    <property type="molecule type" value="Genomic_DNA"/>
</dbReference>
<dbReference type="RefSeq" id="WP_371944529.1">
    <property type="nucleotide sequence ID" value="NZ_JAXCEH010000024.1"/>
</dbReference>
<feature type="compositionally biased region" description="Low complexity" evidence="1">
    <location>
        <begin position="127"/>
        <end position="152"/>
    </location>
</feature>
<sequence>MTTDPHDELGEILRRALHAEADAVNPASDGLEHIRARIADGRRRRFGIGRFGPARFGFDRFTVNWARPVLAVAASVAIAALGVTAPQTMNLIQQTVGNNGPSGGGQNNSDGDRTDAQGNPEFPDPSSPGSSPSGAPSASSTSAPSSKPGLSSCRIPPPSVGAASGSPGATAAPATATTPCPSSTPTTEPPVSTTPEPPAPPTSEKPTDTPTQAPTSEPANTTEQGAATTP</sequence>
<proteinExistence type="predicted"/>
<protein>
    <recommendedName>
        <fullName evidence="4">DUF3040 domain-containing protein</fullName>
    </recommendedName>
</protein>
<reference evidence="2 3" key="1">
    <citation type="submission" date="2023-11" db="EMBL/GenBank/DDBJ databases">
        <title>Actinomadura monticuli sp. nov., isolated from volcanic ash.</title>
        <authorList>
            <person name="Lee S.D."/>
            <person name="Yang H."/>
            <person name="Kim I.S."/>
        </authorList>
    </citation>
    <scope>NUCLEOTIDE SEQUENCE [LARGE SCALE GENOMIC DNA]</scope>
    <source>
        <strain evidence="2 3">DSM 45346</strain>
    </source>
</reference>
<feature type="compositionally biased region" description="Low complexity" evidence="1">
    <location>
        <begin position="160"/>
        <end position="194"/>
    </location>
</feature>
<evidence type="ECO:0000313" key="2">
    <source>
        <dbReference type="EMBL" id="MFA1557761.1"/>
    </source>
</evidence>
<accession>A0ABV4R555</accession>
<name>A0ABV4R555_9ACTN</name>
<evidence type="ECO:0000313" key="3">
    <source>
        <dbReference type="Proteomes" id="UP001569904"/>
    </source>
</evidence>
<feature type="region of interest" description="Disordered" evidence="1">
    <location>
        <begin position="93"/>
        <end position="230"/>
    </location>
</feature>
<comment type="caution">
    <text evidence="2">The sequence shown here is derived from an EMBL/GenBank/DDBJ whole genome shotgun (WGS) entry which is preliminary data.</text>
</comment>
<feature type="compositionally biased region" description="Polar residues" evidence="1">
    <location>
        <begin position="208"/>
        <end position="230"/>
    </location>
</feature>
<gene>
    <name evidence="2" type="ORF">SM436_29110</name>
</gene>